<accession>A0A1G9K4V6</accession>
<dbReference type="InterPro" id="IPR003018">
    <property type="entry name" value="GAF"/>
</dbReference>
<gene>
    <name evidence="2" type="ORF">SAMN04488692_104163</name>
</gene>
<evidence type="ECO:0000313" key="3">
    <source>
        <dbReference type="Proteomes" id="UP000199476"/>
    </source>
</evidence>
<sequence>MTIADPAKQDISDELLSKWQNIINIIADLTGVSAGLIMKITPDSMEVFLKSQNKNNPYKAGDSETLGHGLYCETVISQNKELFIKKALEHEAWQDNPDIDLNMISYYGLPLNWPDGESFGTICILDNESMDLDQSSKKLMKKFKNVIEDDLDFLSKKTGVKNKKQGD</sequence>
<keyword evidence="3" id="KW-1185">Reference proteome</keyword>
<dbReference type="AlphaFoldDB" id="A0A1G9K4V6"/>
<dbReference type="InterPro" id="IPR029016">
    <property type="entry name" value="GAF-like_dom_sf"/>
</dbReference>
<dbReference type="OrthoDB" id="1120027at2"/>
<reference evidence="2 3" key="1">
    <citation type="submission" date="2016-10" db="EMBL/GenBank/DDBJ databases">
        <authorList>
            <person name="de Groot N.N."/>
        </authorList>
    </citation>
    <scope>NUCLEOTIDE SEQUENCE [LARGE SCALE GENOMIC DNA]</scope>
    <source>
        <strain evidence="2 3">SLAS-1</strain>
    </source>
</reference>
<dbReference type="SUPFAM" id="SSF55781">
    <property type="entry name" value="GAF domain-like"/>
    <property type="match status" value="1"/>
</dbReference>
<dbReference type="STRING" id="321763.SAMN04488692_104163"/>
<dbReference type="Gene3D" id="3.30.450.40">
    <property type="match status" value="1"/>
</dbReference>
<dbReference type="Pfam" id="PF01590">
    <property type="entry name" value="GAF"/>
    <property type="match status" value="1"/>
</dbReference>
<dbReference type="EMBL" id="FNGO01000004">
    <property type="protein sequence ID" value="SDL44293.1"/>
    <property type="molecule type" value="Genomic_DNA"/>
</dbReference>
<protein>
    <recommendedName>
        <fullName evidence="1">GAF domain-containing protein</fullName>
    </recommendedName>
</protein>
<evidence type="ECO:0000313" key="2">
    <source>
        <dbReference type="EMBL" id="SDL44293.1"/>
    </source>
</evidence>
<proteinExistence type="predicted"/>
<dbReference type="RefSeq" id="WP_089758693.1">
    <property type="nucleotide sequence ID" value="NZ_FNGO01000004.1"/>
</dbReference>
<name>A0A1G9K4V6_9FIRM</name>
<organism evidence="2 3">
    <name type="scientific">Halarsenatibacter silvermanii</name>
    <dbReference type="NCBI Taxonomy" id="321763"/>
    <lineage>
        <taxon>Bacteria</taxon>
        <taxon>Bacillati</taxon>
        <taxon>Bacillota</taxon>
        <taxon>Clostridia</taxon>
        <taxon>Halanaerobiales</taxon>
        <taxon>Halarsenatibacteraceae</taxon>
        <taxon>Halarsenatibacter</taxon>
    </lineage>
</organism>
<feature type="domain" description="GAF" evidence="1">
    <location>
        <begin position="19"/>
        <end position="137"/>
    </location>
</feature>
<evidence type="ECO:0000259" key="1">
    <source>
        <dbReference type="Pfam" id="PF01590"/>
    </source>
</evidence>
<dbReference type="Proteomes" id="UP000199476">
    <property type="component" value="Unassembled WGS sequence"/>
</dbReference>